<feature type="transmembrane region" description="Helical" evidence="13">
    <location>
        <begin position="39"/>
        <end position="57"/>
    </location>
</feature>
<name>A0A9D9E4J2_9LACO</name>
<feature type="active site" evidence="13">
    <location>
        <position position="407"/>
    </location>
</feature>
<evidence type="ECO:0000256" key="5">
    <source>
        <dbReference type="ARBA" id="ARBA00022692"/>
    </source>
</evidence>
<keyword evidence="7 13" id="KW-1133">Transmembrane helix</keyword>
<comment type="function">
    <text evidence="12 13">Catalyzes the reversible phosphatidyl group transfer from one phosphatidylglycerol molecule to another to form cardiolipin (CL) (diphosphatidylglycerol) and glycerol.</text>
</comment>
<feature type="active site" evidence="13">
    <location>
        <position position="224"/>
    </location>
</feature>
<feature type="active site" evidence="13">
    <location>
        <position position="222"/>
    </location>
</feature>
<dbReference type="GO" id="GO:0032049">
    <property type="term" value="P:cardiolipin biosynthetic process"/>
    <property type="evidence" value="ECO:0007669"/>
    <property type="project" value="UniProtKB-UniRule"/>
</dbReference>
<evidence type="ECO:0000256" key="7">
    <source>
        <dbReference type="ARBA" id="ARBA00022989"/>
    </source>
</evidence>
<keyword evidence="3 13" id="KW-0444">Lipid biosynthesis</keyword>
<dbReference type="GO" id="GO:0008808">
    <property type="term" value="F:cardiolipin synthase activity"/>
    <property type="evidence" value="ECO:0007669"/>
    <property type="project" value="UniProtKB-UniRule"/>
</dbReference>
<comment type="catalytic activity">
    <reaction evidence="13">
        <text>2 a 1,2-diacyl-sn-glycero-3-phospho-(1'-sn-glycerol) = a cardiolipin + glycerol</text>
        <dbReference type="Rhea" id="RHEA:31451"/>
        <dbReference type="ChEBI" id="CHEBI:17754"/>
        <dbReference type="ChEBI" id="CHEBI:62237"/>
        <dbReference type="ChEBI" id="CHEBI:64716"/>
    </reaction>
</comment>
<sequence length="482" mass="56340">MNVMDWFHIIIDCVFYVNIFIALIIVFREPRDIASTYAWLLILVFVPIVGLIAYAFVGRRLPKSKLFEIQDQEQLQLDERLQNQGELIDSDELKHISDSERGTIQYFEKSSQAFITDDNSLLIFTDGKILFNQIFKDIEKAKKYIHIEFYTIYNDVLGNKLLNLLIKKAKEGVKVRILYDSWGSMGVRPKFYDPLRAVGGEAYPFLQTRTAWTDFRMNFRDHRKIIVIDGKTAYTGGFNVGDQYIGLKEKFGYWRDTHIRVIGTAIYALQSRFILDWNVTVRTEPLNVNERFFPIQKNIGHTKMQIITSGPDTDIQQIKMGYLRLINSAHRKLWIQSPYLIPDDSILDALKLAARSGVDVRIMIPCKPDHAFVYRATEYYAKYLSKYGIKIYKYKNGFLHAKTVIVDDKMCSIGSANFDFRSFKLNFEVNAFIFDKYETNKLSEIFKNDMNNSCLFTYEMFKQQSVWIKFKQSISRLLSPIL</sequence>
<dbReference type="InterPro" id="IPR027379">
    <property type="entry name" value="CLS_N"/>
</dbReference>
<dbReference type="InterPro" id="IPR001736">
    <property type="entry name" value="PLipase_D/transphosphatidylase"/>
</dbReference>
<feature type="active site" evidence="13">
    <location>
        <position position="402"/>
    </location>
</feature>
<keyword evidence="6" id="KW-0677">Repeat</keyword>
<dbReference type="SUPFAM" id="SSF56024">
    <property type="entry name" value="Phospholipase D/nuclease"/>
    <property type="match status" value="2"/>
</dbReference>
<dbReference type="FunFam" id="3.30.870.10:FF:000014">
    <property type="entry name" value="Cardiolipin synthase"/>
    <property type="match status" value="1"/>
</dbReference>
<reference evidence="16" key="1">
    <citation type="submission" date="2020-10" db="EMBL/GenBank/DDBJ databases">
        <authorList>
            <person name="Gilroy R."/>
        </authorList>
    </citation>
    <scope>NUCLEOTIDE SEQUENCE</scope>
    <source>
        <strain evidence="16">C6-149</strain>
    </source>
</reference>
<evidence type="ECO:0000256" key="2">
    <source>
        <dbReference type="ARBA" id="ARBA00022475"/>
    </source>
</evidence>
<comment type="similarity">
    <text evidence="13">Belongs to the phospholipase D family. Cardiolipin synthase subfamily.</text>
</comment>
<evidence type="ECO:0000256" key="9">
    <source>
        <dbReference type="ARBA" id="ARBA00023136"/>
    </source>
</evidence>
<accession>A0A9D9E4J2</accession>
<feature type="domain" description="PLD phosphodiesterase" evidence="15">
    <location>
        <begin position="217"/>
        <end position="244"/>
    </location>
</feature>
<dbReference type="EC" id="2.7.8.-" evidence="13 14"/>
<protein>
    <recommendedName>
        <fullName evidence="13 14">Cardiolipin synthase</fullName>
        <shortName evidence="13">CL synthase</shortName>
        <ecNumber evidence="13 14">2.7.8.-</ecNumber>
    </recommendedName>
</protein>
<dbReference type="AlphaFoldDB" id="A0A9D9E4J2"/>
<evidence type="ECO:0000256" key="6">
    <source>
        <dbReference type="ARBA" id="ARBA00022737"/>
    </source>
</evidence>
<keyword evidence="5 13" id="KW-0812">Transmembrane</keyword>
<dbReference type="GO" id="GO:0005886">
    <property type="term" value="C:plasma membrane"/>
    <property type="evidence" value="ECO:0007669"/>
    <property type="project" value="UniProtKB-SubCell"/>
</dbReference>
<feature type="transmembrane region" description="Helical" evidence="13">
    <location>
        <begin position="6"/>
        <end position="27"/>
    </location>
</feature>
<evidence type="ECO:0000313" key="16">
    <source>
        <dbReference type="EMBL" id="MBO8441282.1"/>
    </source>
</evidence>
<keyword evidence="4 13" id="KW-0808">Transferase</keyword>
<evidence type="ECO:0000256" key="14">
    <source>
        <dbReference type="NCBIfam" id="TIGR04265"/>
    </source>
</evidence>
<dbReference type="FunFam" id="3.30.870.10:FF:000021">
    <property type="entry name" value="Cardiolipin synthase"/>
    <property type="match status" value="1"/>
</dbReference>
<dbReference type="Proteomes" id="UP000823614">
    <property type="component" value="Unassembled WGS sequence"/>
</dbReference>
<dbReference type="PANTHER" id="PTHR21248">
    <property type="entry name" value="CARDIOLIPIN SYNTHASE"/>
    <property type="match status" value="1"/>
</dbReference>
<dbReference type="Pfam" id="PF13091">
    <property type="entry name" value="PLDc_2"/>
    <property type="match status" value="2"/>
</dbReference>
<dbReference type="SMART" id="SM00155">
    <property type="entry name" value="PLDc"/>
    <property type="match status" value="2"/>
</dbReference>
<dbReference type="InterPro" id="IPR030874">
    <property type="entry name" value="Cardiolipin_synth_Firmi"/>
</dbReference>
<dbReference type="CDD" id="cd09110">
    <property type="entry name" value="PLDc_CLS_1"/>
    <property type="match status" value="1"/>
</dbReference>
<dbReference type="PANTHER" id="PTHR21248:SF22">
    <property type="entry name" value="PHOSPHOLIPASE D"/>
    <property type="match status" value="1"/>
</dbReference>
<evidence type="ECO:0000256" key="10">
    <source>
        <dbReference type="ARBA" id="ARBA00023209"/>
    </source>
</evidence>
<comment type="subcellular location">
    <subcellularLocation>
        <location evidence="1 13">Cell membrane</location>
        <topology evidence="1 13">Multi-pass membrane protein</topology>
    </subcellularLocation>
</comment>
<organism evidence="16 17">
    <name type="scientific">Candidatus Gallilactobacillus intestinavium</name>
    <dbReference type="NCBI Taxonomy" id="2840838"/>
    <lineage>
        <taxon>Bacteria</taxon>
        <taxon>Bacillati</taxon>
        <taxon>Bacillota</taxon>
        <taxon>Bacilli</taxon>
        <taxon>Lactobacillales</taxon>
        <taxon>Lactobacillaceae</taxon>
        <taxon>Lactobacillaceae incertae sedis</taxon>
        <taxon>Candidatus Gallilactobacillus</taxon>
    </lineage>
</organism>
<evidence type="ECO:0000256" key="8">
    <source>
        <dbReference type="ARBA" id="ARBA00023098"/>
    </source>
</evidence>
<gene>
    <name evidence="16" type="primary">cls</name>
    <name evidence="16" type="ORF">IAA89_02420</name>
</gene>
<proteinExistence type="inferred from homology"/>
<dbReference type="Gene3D" id="3.30.870.10">
    <property type="entry name" value="Endonuclease Chain A"/>
    <property type="match status" value="2"/>
</dbReference>
<evidence type="ECO:0000256" key="3">
    <source>
        <dbReference type="ARBA" id="ARBA00022516"/>
    </source>
</evidence>
<evidence type="ECO:0000256" key="11">
    <source>
        <dbReference type="ARBA" id="ARBA00023264"/>
    </source>
</evidence>
<dbReference type="EMBL" id="JADIMP010000047">
    <property type="protein sequence ID" value="MBO8441282.1"/>
    <property type="molecule type" value="Genomic_DNA"/>
</dbReference>
<comment type="caution">
    <text evidence="16">The sequence shown here is derived from an EMBL/GenBank/DDBJ whole genome shotgun (WGS) entry which is preliminary data.</text>
</comment>
<evidence type="ECO:0000256" key="1">
    <source>
        <dbReference type="ARBA" id="ARBA00004651"/>
    </source>
</evidence>
<feature type="active site" evidence="13">
    <location>
        <position position="229"/>
    </location>
</feature>
<keyword evidence="11 13" id="KW-1208">Phospholipid metabolism</keyword>
<dbReference type="InterPro" id="IPR022924">
    <property type="entry name" value="Cardiolipin_synthase"/>
</dbReference>
<dbReference type="Pfam" id="PF13396">
    <property type="entry name" value="PLDc_N"/>
    <property type="match status" value="1"/>
</dbReference>
<dbReference type="CDD" id="cd09112">
    <property type="entry name" value="PLDc_CLS_2"/>
    <property type="match status" value="1"/>
</dbReference>
<dbReference type="HAMAP" id="MF_01916">
    <property type="entry name" value="Cardiolipin_synth_Cls"/>
    <property type="match status" value="1"/>
</dbReference>
<dbReference type="NCBIfam" id="TIGR04265">
    <property type="entry name" value="bac_cardiolipin"/>
    <property type="match status" value="1"/>
</dbReference>
<evidence type="ECO:0000256" key="4">
    <source>
        <dbReference type="ARBA" id="ARBA00022679"/>
    </source>
</evidence>
<keyword evidence="2 13" id="KW-1003">Cell membrane</keyword>
<evidence type="ECO:0000313" key="17">
    <source>
        <dbReference type="Proteomes" id="UP000823614"/>
    </source>
</evidence>
<dbReference type="InterPro" id="IPR025202">
    <property type="entry name" value="PLD-like_dom"/>
</dbReference>
<keyword evidence="10 13" id="KW-0594">Phospholipid biosynthesis</keyword>
<keyword evidence="8 13" id="KW-0443">Lipid metabolism</keyword>
<reference evidence="16" key="2">
    <citation type="journal article" date="2021" name="PeerJ">
        <title>Extensive microbial diversity within the chicken gut microbiome revealed by metagenomics and culture.</title>
        <authorList>
            <person name="Gilroy R."/>
            <person name="Ravi A."/>
            <person name="Getino M."/>
            <person name="Pursley I."/>
            <person name="Horton D.L."/>
            <person name="Alikhan N.F."/>
            <person name="Baker D."/>
            <person name="Gharbi K."/>
            <person name="Hall N."/>
            <person name="Watson M."/>
            <person name="Adriaenssens E.M."/>
            <person name="Foster-Nyarko E."/>
            <person name="Jarju S."/>
            <person name="Secka A."/>
            <person name="Antonio M."/>
            <person name="Oren A."/>
            <person name="Chaudhuri R.R."/>
            <person name="La Ragione R."/>
            <person name="Hildebrand F."/>
            <person name="Pallen M.J."/>
        </authorList>
    </citation>
    <scope>NUCLEOTIDE SEQUENCE</scope>
    <source>
        <strain evidence="16">C6-149</strain>
    </source>
</reference>
<evidence type="ECO:0000259" key="15">
    <source>
        <dbReference type="PROSITE" id="PS50035"/>
    </source>
</evidence>
<keyword evidence="9 13" id="KW-0472">Membrane</keyword>
<evidence type="ECO:0000256" key="12">
    <source>
        <dbReference type="ARBA" id="ARBA00057569"/>
    </source>
</evidence>
<evidence type="ECO:0000256" key="13">
    <source>
        <dbReference type="HAMAP-Rule" id="MF_01916"/>
    </source>
</evidence>
<dbReference type="PROSITE" id="PS50035">
    <property type="entry name" value="PLD"/>
    <property type="match status" value="2"/>
</dbReference>
<feature type="domain" description="PLD phosphodiesterase" evidence="15">
    <location>
        <begin position="395"/>
        <end position="422"/>
    </location>
</feature>
<feature type="active site" evidence="13">
    <location>
        <position position="400"/>
    </location>
</feature>